<evidence type="ECO:0000313" key="4">
    <source>
        <dbReference type="Proteomes" id="UP000501812"/>
    </source>
</evidence>
<evidence type="ECO:0000259" key="2">
    <source>
        <dbReference type="Pfam" id="PF23343"/>
    </source>
</evidence>
<evidence type="ECO:0000313" key="3">
    <source>
        <dbReference type="EMBL" id="QJE98877.1"/>
    </source>
</evidence>
<gene>
    <name evidence="3" type="ORF">HHL09_24885</name>
</gene>
<dbReference type="Pfam" id="PF23343">
    <property type="entry name" value="REP_ORF2-G2P"/>
    <property type="match status" value="1"/>
</dbReference>
<name>A0A858RPD9_9BACT</name>
<dbReference type="RefSeq" id="WP_169457363.1">
    <property type="nucleotide sequence ID" value="NZ_CP051774.1"/>
</dbReference>
<proteinExistence type="predicted"/>
<protein>
    <recommendedName>
        <fullName evidence="2">Replication-associated protein ORF2/G2P domain-containing protein</fullName>
    </recommendedName>
</protein>
<dbReference type="Proteomes" id="UP000501812">
    <property type="component" value="Chromosome"/>
</dbReference>
<dbReference type="InterPro" id="IPR056906">
    <property type="entry name" value="ORF2/G2P_dom"/>
</dbReference>
<accession>A0A858RPD9</accession>
<sequence length="390" mass="44846">MIADIGFEGEHRGSAYRLSREQSPSLRGGELSPSRVPANDAGIHCRQSAAALRSRLVHVRAYDSPNWLTPGGVAKKRRAIERKGMPRMKHWRMITLTLNRELFEHSPLAGYLEGKDHLRRFMFACRKAGLWSDEHKWAWKFEFHEDGWPHWHLFVARTEKFDQDEDFPLINRLWGLGRANVKMIDRDEFLYEFKYAFKPAVQVDEDDIENYSGAAVAPGWFLDHLGIKTVTVRWKDEEGIEQRERAIKPSSFARVRFWQTSKGFYTSPEPVKEVERKPQQNWQIPFPVRVTAERISSTVQVVARDSGGTYVASSVVKLSCRSGDFWNLVGWHTVHGAAVGLGVNSYAIPAFLIQSKTHNACQLHHLLQKNRFSHLAAERLQREGQTLRTS</sequence>
<keyword evidence="4" id="KW-1185">Reference proteome</keyword>
<organism evidence="3 4">
    <name type="scientific">Luteolibacter luteus</name>
    <dbReference type="NCBI Taxonomy" id="2728835"/>
    <lineage>
        <taxon>Bacteria</taxon>
        <taxon>Pseudomonadati</taxon>
        <taxon>Verrucomicrobiota</taxon>
        <taxon>Verrucomicrobiia</taxon>
        <taxon>Verrucomicrobiales</taxon>
        <taxon>Verrucomicrobiaceae</taxon>
        <taxon>Luteolibacter</taxon>
    </lineage>
</organism>
<dbReference type="KEGG" id="luo:HHL09_24885"/>
<dbReference type="EMBL" id="CP051774">
    <property type="protein sequence ID" value="QJE98877.1"/>
    <property type="molecule type" value="Genomic_DNA"/>
</dbReference>
<feature type="domain" description="Replication-associated protein ORF2/G2P" evidence="2">
    <location>
        <begin position="92"/>
        <end position="198"/>
    </location>
</feature>
<feature type="region of interest" description="Disordered" evidence="1">
    <location>
        <begin position="14"/>
        <end position="39"/>
    </location>
</feature>
<dbReference type="AlphaFoldDB" id="A0A858RPD9"/>
<reference evidence="3 4" key="1">
    <citation type="submission" date="2020-04" db="EMBL/GenBank/DDBJ databases">
        <title>Luteolibacter sp. G-1-1-1 isolated from soil.</title>
        <authorList>
            <person name="Dahal R.H."/>
        </authorList>
    </citation>
    <scope>NUCLEOTIDE SEQUENCE [LARGE SCALE GENOMIC DNA]</scope>
    <source>
        <strain evidence="3 4">G-1-1-1</strain>
    </source>
</reference>
<evidence type="ECO:0000256" key="1">
    <source>
        <dbReference type="SAM" id="MobiDB-lite"/>
    </source>
</evidence>